<evidence type="ECO:0000256" key="4">
    <source>
        <dbReference type="ARBA" id="ARBA00022729"/>
    </source>
</evidence>
<dbReference type="Gene3D" id="3.40.190.10">
    <property type="entry name" value="Periplasmic binding protein-like II"/>
    <property type="match status" value="1"/>
</dbReference>
<keyword evidence="3" id="KW-0813">Transport</keyword>
<protein>
    <submittedName>
        <fullName evidence="5">Extracellular solute-binding protein</fullName>
    </submittedName>
</protein>
<dbReference type="SUPFAM" id="SSF53850">
    <property type="entry name" value="Periplasmic binding protein-like II"/>
    <property type="match status" value="1"/>
</dbReference>
<proteinExistence type="inferred from homology"/>
<dbReference type="PROSITE" id="PS51257">
    <property type="entry name" value="PROKAR_LIPOPROTEIN"/>
    <property type="match status" value="1"/>
</dbReference>
<comment type="caution">
    <text evidence="5">The sequence shown here is derived from an EMBL/GenBank/DDBJ whole genome shotgun (WGS) entry which is preliminary data.</text>
</comment>
<dbReference type="GO" id="GO:0030313">
    <property type="term" value="C:cell envelope"/>
    <property type="evidence" value="ECO:0007669"/>
    <property type="project" value="UniProtKB-SubCell"/>
</dbReference>
<dbReference type="Proteomes" id="UP000552038">
    <property type="component" value="Unassembled WGS sequence"/>
</dbReference>
<gene>
    <name evidence="5" type="ORF">HMI46_06565</name>
</gene>
<dbReference type="InterPro" id="IPR050490">
    <property type="entry name" value="Bact_solute-bd_prot1"/>
</dbReference>
<comment type="similarity">
    <text evidence="2">Belongs to the bacterial solute-binding protein 1 family.</text>
</comment>
<dbReference type="PANTHER" id="PTHR43649">
    <property type="entry name" value="ARABINOSE-BINDING PROTEIN-RELATED"/>
    <property type="match status" value="1"/>
</dbReference>
<evidence type="ECO:0000313" key="5">
    <source>
        <dbReference type="EMBL" id="NOJ70213.1"/>
    </source>
</evidence>
<organism evidence="5 6">
    <name type="scientific">Paenibacillus alvei</name>
    <name type="common">Bacillus alvei</name>
    <dbReference type="NCBI Taxonomy" id="44250"/>
    <lineage>
        <taxon>Bacteria</taxon>
        <taxon>Bacillati</taxon>
        <taxon>Bacillota</taxon>
        <taxon>Bacilli</taxon>
        <taxon>Bacillales</taxon>
        <taxon>Paenibacillaceae</taxon>
        <taxon>Paenibacillus</taxon>
    </lineage>
</organism>
<dbReference type="RefSeq" id="WP_171415634.1">
    <property type="nucleotide sequence ID" value="NZ_JABFOR010000005.1"/>
</dbReference>
<dbReference type="PANTHER" id="PTHR43649:SF31">
    <property type="entry name" value="SN-GLYCEROL-3-PHOSPHATE-BINDING PERIPLASMIC PROTEIN UGPB"/>
    <property type="match status" value="1"/>
</dbReference>
<evidence type="ECO:0000256" key="2">
    <source>
        <dbReference type="ARBA" id="ARBA00008520"/>
    </source>
</evidence>
<comment type="subcellular location">
    <subcellularLocation>
        <location evidence="1">Cell envelope</location>
    </subcellularLocation>
</comment>
<reference evidence="5 6" key="1">
    <citation type="submission" date="2020-05" db="EMBL/GenBank/DDBJ databases">
        <title>Whole genome sequencing and identification of novel metabolites from Paenibacillus alvei strain JR949.</title>
        <authorList>
            <person name="Rajendhran J."/>
            <person name="Sree Pranav P."/>
            <person name="Mahalakshmi B."/>
            <person name="Karthikeyan R."/>
        </authorList>
    </citation>
    <scope>NUCLEOTIDE SEQUENCE [LARGE SCALE GENOMIC DNA]</scope>
    <source>
        <strain evidence="5 6">JR949</strain>
    </source>
</reference>
<dbReference type="AlphaFoldDB" id="A0AAP6ZZP4"/>
<sequence>MLKKWKICIVLLTMISLISGCFGERSELAPLKDGKGKIRVVYKSEDAFYQDYGNFFKMMSPDIDVEVISQEEMFGGADKEESFDWNEEKMKLLDKYKPDVLFLNESMFETFAQEGRLYDIEPAISQDQYKLDGFMPGLIDRLRAKGNGKLYGLTPSFETNVIYYNRNLFKKYQIEPPNGKMTWKELLDLAERFASVESGKKQVFGLYQTKGPASLMYDIAAASGLKLVDEKSSKLLIDSDGWKEAMKMTADAVRNHAAYAPPPMEEGEQLDGYDDNDFEKHRDYLKQYSRSNELFYIGQAAMTIQAPWFASFLRDIPYYSKTPEIDWGIAAAPVNPAKPDESAYVKLSEIYAISADSPNKRAAWEFVKFVNGPEMAQVAGKAMNDTLPTRSDYFKDFRGRETDAFYLLKPMQVSGVSDKKSIPAGFHSEFDVLLSDVLKSLIDQEKTLDEAVAELQLKGQEMLDRSREKAKQDQ</sequence>
<evidence type="ECO:0000313" key="6">
    <source>
        <dbReference type="Proteomes" id="UP000552038"/>
    </source>
</evidence>
<evidence type="ECO:0000256" key="3">
    <source>
        <dbReference type="ARBA" id="ARBA00022448"/>
    </source>
</evidence>
<dbReference type="InterPro" id="IPR006059">
    <property type="entry name" value="SBP"/>
</dbReference>
<name>A0AAP6ZZP4_PAEAL</name>
<dbReference type="Pfam" id="PF13416">
    <property type="entry name" value="SBP_bac_8"/>
    <property type="match status" value="1"/>
</dbReference>
<accession>A0AAP6ZZP4</accession>
<keyword evidence="4" id="KW-0732">Signal</keyword>
<dbReference type="EMBL" id="JABFOR010000005">
    <property type="protein sequence ID" value="NOJ70213.1"/>
    <property type="molecule type" value="Genomic_DNA"/>
</dbReference>
<evidence type="ECO:0000256" key="1">
    <source>
        <dbReference type="ARBA" id="ARBA00004196"/>
    </source>
</evidence>